<gene>
    <name evidence="11" type="ORF">K0504_09480</name>
</gene>
<evidence type="ECO:0000256" key="7">
    <source>
        <dbReference type="ARBA" id="ARBA00022692"/>
    </source>
</evidence>
<comment type="subcellular location">
    <subcellularLocation>
        <location evidence="1">Cell inner membrane</location>
    </subcellularLocation>
</comment>
<protein>
    <recommendedName>
        <fullName evidence="3">Type II secretion system protein N</fullName>
    </recommendedName>
    <alternativeName>
        <fullName evidence="10">General secretion pathway protein N</fullName>
    </alternativeName>
</protein>
<evidence type="ECO:0000256" key="5">
    <source>
        <dbReference type="ARBA" id="ARBA00022475"/>
    </source>
</evidence>
<dbReference type="Proteomes" id="UP001166251">
    <property type="component" value="Unassembled WGS sequence"/>
</dbReference>
<name>A0ABS7EG12_9GAMM</name>
<evidence type="ECO:0000256" key="10">
    <source>
        <dbReference type="ARBA" id="ARBA00030772"/>
    </source>
</evidence>
<accession>A0ABS7EG12</accession>
<evidence type="ECO:0000256" key="8">
    <source>
        <dbReference type="ARBA" id="ARBA00022927"/>
    </source>
</evidence>
<proteinExistence type="inferred from homology"/>
<keyword evidence="12" id="KW-1185">Reference proteome</keyword>
<evidence type="ECO:0000256" key="2">
    <source>
        <dbReference type="ARBA" id="ARBA00007208"/>
    </source>
</evidence>
<organism evidence="11 12">
    <name type="scientific">Neiella holothuriorum</name>
    <dbReference type="NCBI Taxonomy" id="2870530"/>
    <lineage>
        <taxon>Bacteria</taxon>
        <taxon>Pseudomonadati</taxon>
        <taxon>Pseudomonadota</taxon>
        <taxon>Gammaproteobacteria</taxon>
        <taxon>Alteromonadales</taxon>
        <taxon>Echinimonadaceae</taxon>
        <taxon>Neiella</taxon>
    </lineage>
</organism>
<keyword evidence="4" id="KW-0813">Transport</keyword>
<evidence type="ECO:0000256" key="9">
    <source>
        <dbReference type="ARBA" id="ARBA00023136"/>
    </source>
</evidence>
<evidence type="ECO:0000256" key="6">
    <source>
        <dbReference type="ARBA" id="ARBA00022519"/>
    </source>
</evidence>
<dbReference type="Pfam" id="PF01203">
    <property type="entry name" value="T2SSN"/>
    <property type="match status" value="1"/>
</dbReference>
<keyword evidence="6" id="KW-0997">Cell inner membrane</keyword>
<comment type="similarity">
    <text evidence="2">Belongs to the GSP N family.</text>
</comment>
<keyword evidence="8" id="KW-0653">Protein transport</keyword>
<dbReference type="RefSeq" id="WP_220103944.1">
    <property type="nucleotide sequence ID" value="NZ_JAHZSS010000009.1"/>
</dbReference>
<dbReference type="EMBL" id="JAHZSS010000009">
    <property type="protein sequence ID" value="MBW8191266.1"/>
    <property type="molecule type" value="Genomic_DNA"/>
</dbReference>
<evidence type="ECO:0000313" key="11">
    <source>
        <dbReference type="EMBL" id="MBW8191266.1"/>
    </source>
</evidence>
<sequence>MKRWWLIAGAVVLYLIFVVVSLPAKFGLWFVPAPQNVHVGGVSGTVWQGHIQVIHWQGKIIKDLHWDMNVAALFGGSVELDLTAGQDMTSDIAISGVAGTSFSGWYVENLTFSLPASIAAELSPMPIQVELQGQVDGTIEHASQGVPWCSELAGDVVWRNPAVAAAALGRPLQLDETRAKLSCADGDLVAAVEDDKRVLGLALTAQVGQQEFSVSGTMEPGPGFPQGYIQALMFVATPQGGNSYKIEFDGTF</sequence>
<keyword evidence="9" id="KW-0472">Membrane</keyword>
<evidence type="ECO:0000256" key="4">
    <source>
        <dbReference type="ARBA" id="ARBA00022448"/>
    </source>
</evidence>
<keyword evidence="5" id="KW-1003">Cell membrane</keyword>
<dbReference type="InterPro" id="IPR022792">
    <property type="entry name" value="T2SS_protein-GspN"/>
</dbReference>
<evidence type="ECO:0000313" key="12">
    <source>
        <dbReference type="Proteomes" id="UP001166251"/>
    </source>
</evidence>
<reference evidence="11" key="1">
    <citation type="submission" date="2021-07" db="EMBL/GenBank/DDBJ databases">
        <title>Neiella marina sp. nov., isolated from the intestinal content of sea cucumber Apostichopus japonicus.</title>
        <authorList>
            <person name="Bai X."/>
        </authorList>
    </citation>
    <scope>NUCLEOTIDE SEQUENCE</scope>
    <source>
        <strain evidence="11">126</strain>
    </source>
</reference>
<evidence type="ECO:0000256" key="1">
    <source>
        <dbReference type="ARBA" id="ARBA00004533"/>
    </source>
</evidence>
<keyword evidence="7" id="KW-0812">Transmembrane</keyword>
<comment type="caution">
    <text evidence="11">The sequence shown here is derived from an EMBL/GenBank/DDBJ whole genome shotgun (WGS) entry which is preliminary data.</text>
</comment>
<evidence type="ECO:0000256" key="3">
    <source>
        <dbReference type="ARBA" id="ARBA00021563"/>
    </source>
</evidence>